<dbReference type="SUPFAM" id="SSF53067">
    <property type="entry name" value="Actin-like ATPase domain"/>
    <property type="match status" value="1"/>
</dbReference>
<dbReference type="AlphaFoldDB" id="A0A645EGF4"/>
<sequence length="56" mass="5831">MGGGVSLSGDLIMKPLRASLEEHVIAKEYVTNMRIVTAALGDDAGLLGAFALSLEK</sequence>
<protein>
    <recommendedName>
        <fullName evidence="2">Glucokinase</fullName>
    </recommendedName>
</protein>
<gene>
    <name evidence="1" type="ORF">SDC9_146876</name>
</gene>
<reference evidence="1" key="1">
    <citation type="submission" date="2019-08" db="EMBL/GenBank/DDBJ databases">
        <authorList>
            <person name="Kucharzyk K."/>
            <person name="Murdoch R.W."/>
            <person name="Higgins S."/>
            <person name="Loffler F."/>
        </authorList>
    </citation>
    <scope>NUCLEOTIDE SEQUENCE</scope>
</reference>
<accession>A0A645EGF4</accession>
<evidence type="ECO:0008006" key="2">
    <source>
        <dbReference type="Google" id="ProtNLM"/>
    </source>
</evidence>
<dbReference type="Pfam" id="PF00480">
    <property type="entry name" value="ROK"/>
    <property type="match status" value="1"/>
</dbReference>
<dbReference type="Gene3D" id="3.30.420.40">
    <property type="match status" value="1"/>
</dbReference>
<dbReference type="EMBL" id="VSSQ01045773">
    <property type="protein sequence ID" value="MPM99682.1"/>
    <property type="molecule type" value="Genomic_DNA"/>
</dbReference>
<dbReference type="InterPro" id="IPR000600">
    <property type="entry name" value="ROK"/>
</dbReference>
<comment type="caution">
    <text evidence="1">The sequence shown here is derived from an EMBL/GenBank/DDBJ whole genome shotgun (WGS) entry which is preliminary data.</text>
</comment>
<proteinExistence type="predicted"/>
<name>A0A645EGF4_9ZZZZ</name>
<organism evidence="1">
    <name type="scientific">bioreactor metagenome</name>
    <dbReference type="NCBI Taxonomy" id="1076179"/>
    <lineage>
        <taxon>unclassified sequences</taxon>
        <taxon>metagenomes</taxon>
        <taxon>ecological metagenomes</taxon>
    </lineage>
</organism>
<dbReference type="InterPro" id="IPR043129">
    <property type="entry name" value="ATPase_NBD"/>
</dbReference>
<evidence type="ECO:0000313" key="1">
    <source>
        <dbReference type="EMBL" id="MPM99682.1"/>
    </source>
</evidence>